<dbReference type="InterPro" id="IPR038454">
    <property type="entry name" value="DnaA_N_sf"/>
</dbReference>
<comment type="subcellular location">
    <subcellularLocation>
        <location evidence="8">Cytoplasm</location>
    </subcellularLocation>
</comment>
<comment type="function">
    <text evidence="8 10">Plays an essential role in the initiation and regulation of chromosomal replication. ATP-DnaA binds to the origin of replication (oriC) to initiate formation of the DNA replication initiation complex once per cell cycle. Binds the DnaA box (a 9 base pair repeat at the origin) and separates the double-stranded (ds)DNA. Forms a right-handed helical filament on oriC DNA; dsDNA binds to the exterior of the filament while single-stranded (ss)DNA is stabiized in the filament's interior. The ATP-DnaA-oriC complex binds and stabilizes one strand of the AT-rich DNA unwinding element (DUE), permitting loading of DNA polymerase. After initiation quickly degrades to an ADP-DnaA complex that is not apt for DNA replication. Binds acidic phospholipids.</text>
</comment>
<dbReference type="CDD" id="cd00009">
    <property type="entry name" value="AAA"/>
    <property type="match status" value="1"/>
</dbReference>
<dbReference type="SMART" id="SM00382">
    <property type="entry name" value="AAA"/>
    <property type="match status" value="1"/>
</dbReference>
<feature type="domain" description="AAA+ ATPase" evidence="12">
    <location>
        <begin position="189"/>
        <end position="317"/>
    </location>
</feature>
<protein>
    <recommendedName>
        <fullName evidence="8 9">Chromosomal replication initiator protein DnaA</fullName>
    </recommendedName>
</protein>
<dbReference type="GO" id="GO:0006275">
    <property type="term" value="P:regulation of DNA replication"/>
    <property type="evidence" value="ECO:0007669"/>
    <property type="project" value="UniProtKB-UniRule"/>
</dbReference>
<evidence type="ECO:0000259" key="12">
    <source>
        <dbReference type="SMART" id="SM00382"/>
    </source>
</evidence>
<dbReference type="PROSITE" id="PS01008">
    <property type="entry name" value="DNAA"/>
    <property type="match status" value="1"/>
</dbReference>
<feature type="binding site" evidence="8">
    <location>
        <position position="203"/>
    </location>
    <ligand>
        <name>ATP</name>
        <dbReference type="ChEBI" id="CHEBI:30616"/>
    </ligand>
</feature>
<dbReference type="GO" id="GO:0008289">
    <property type="term" value="F:lipid binding"/>
    <property type="evidence" value="ECO:0007669"/>
    <property type="project" value="UniProtKB-KW"/>
</dbReference>
<evidence type="ECO:0000313" key="14">
    <source>
        <dbReference type="EMBL" id="ETO91107.1"/>
    </source>
</evidence>
<dbReference type="FunFam" id="1.10.8.60:FF:000003">
    <property type="entry name" value="Chromosomal replication initiator protein DnaA"/>
    <property type="match status" value="1"/>
</dbReference>
<dbReference type="Gene3D" id="3.30.300.180">
    <property type="match status" value="1"/>
</dbReference>
<dbReference type="InterPro" id="IPR024633">
    <property type="entry name" value="DnaA_N_dom"/>
</dbReference>
<feature type="region of interest" description="Domain I, interacts with DnaA modulators" evidence="8">
    <location>
        <begin position="1"/>
        <end position="116"/>
    </location>
</feature>
<feature type="binding site" evidence="8">
    <location>
        <position position="200"/>
    </location>
    <ligand>
        <name>ATP</name>
        <dbReference type="ChEBI" id="CHEBI:30616"/>
    </ligand>
</feature>
<evidence type="ECO:0000256" key="4">
    <source>
        <dbReference type="ARBA" id="ARBA00022741"/>
    </source>
</evidence>
<dbReference type="InterPro" id="IPR003593">
    <property type="entry name" value="AAA+_ATPase"/>
</dbReference>
<dbReference type="Gene3D" id="1.10.1750.10">
    <property type="match status" value="1"/>
</dbReference>
<keyword evidence="7 8" id="KW-0238">DNA-binding</keyword>
<dbReference type="STRING" id="1401685.P857_593"/>
<dbReference type="SUPFAM" id="SSF52540">
    <property type="entry name" value="P-loop containing nucleoside triphosphate hydrolases"/>
    <property type="match status" value="1"/>
</dbReference>
<dbReference type="FunFam" id="3.40.50.300:FF:000668">
    <property type="entry name" value="Chromosomal replication initiator protein DnaA"/>
    <property type="match status" value="1"/>
</dbReference>
<dbReference type="GO" id="GO:0005886">
    <property type="term" value="C:plasma membrane"/>
    <property type="evidence" value="ECO:0007669"/>
    <property type="project" value="TreeGrafter"/>
</dbReference>
<dbReference type="PANTHER" id="PTHR30050">
    <property type="entry name" value="CHROMOSOMAL REPLICATION INITIATOR PROTEIN DNAA"/>
    <property type="match status" value="1"/>
</dbReference>
<dbReference type="SUPFAM" id="SSF48295">
    <property type="entry name" value="TrpR-like"/>
    <property type="match status" value="1"/>
</dbReference>
<dbReference type="NCBIfam" id="TIGR00362">
    <property type="entry name" value="DnaA"/>
    <property type="match status" value="1"/>
</dbReference>
<keyword evidence="15" id="KW-1185">Reference proteome</keyword>
<feature type="region of interest" description="Domain IV, binds dsDNA" evidence="8">
    <location>
        <begin position="373"/>
        <end position="491"/>
    </location>
</feature>
<evidence type="ECO:0000256" key="9">
    <source>
        <dbReference type="NCBIfam" id="TIGR00362"/>
    </source>
</evidence>
<dbReference type="InterPro" id="IPR027417">
    <property type="entry name" value="P-loop_NTPase"/>
</dbReference>
<keyword evidence="5 8" id="KW-0067">ATP-binding</keyword>
<dbReference type="GO" id="GO:0005524">
    <property type="term" value="F:ATP binding"/>
    <property type="evidence" value="ECO:0007669"/>
    <property type="project" value="UniProtKB-UniRule"/>
</dbReference>
<comment type="caution">
    <text evidence="8">Lacks conserved residue(s) required for the propagation of feature annotation.</text>
</comment>
<evidence type="ECO:0000256" key="3">
    <source>
        <dbReference type="ARBA" id="ARBA00022705"/>
    </source>
</evidence>
<gene>
    <name evidence="8 14" type="primary">dnaA</name>
    <name evidence="14" type="ORF">P857_593</name>
</gene>
<dbReference type="InterPro" id="IPR020591">
    <property type="entry name" value="Chromosome_initiator_DnaA-like"/>
</dbReference>
<keyword evidence="4 8" id="KW-0547">Nucleotide-binding</keyword>
<dbReference type="InterPro" id="IPR018312">
    <property type="entry name" value="Chromosome_initiator_DnaA_CS"/>
</dbReference>
<dbReference type="Pfam" id="PF00308">
    <property type="entry name" value="Bac_DnaA"/>
    <property type="match status" value="1"/>
</dbReference>
<comment type="subunit">
    <text evidence="8">Oligomerizes as a right-handed, spiral filament on DNA at oriC.</text>
</comment>
<dbReference type="Gene3D" id="1.10.8.60">
    <property type="match status" value="1"/>
</dbReference>
<keyword evidence="3 8" id="KW-0235">DNA replication</keyword>
<evidence type="ECO:0000256" key="7">
    <source>
        <dbReference type="ARBA" id="ARBA00023125"/>
    </source>
</evidence>
<keyword evidence="6 8" id="KW-0446">Lipid-binding</keyword>
<dbReference type="InterPro" id="IPR001957">
    <property type="entry name" value="Chromosome_initiator_DnaA"/>
</dbReference>
<dbReference type="Pfam" id="PF08299">
    <property type="entry name" value="Bac_DnaA_C"/>
    <property type="match status" value="1"/>
</dbReference>
<reference evidence="14 15" key="1">
    <citation type="journal article" date="2013" name="PLoS ONE">
        <title>Bacterial endosymbiosis in a chordate host: long-term co-evolution and conservation of secondary metabolism.</title>
        <authorList>
            <person name="Kwan J.C."/>
            <person name="Schmidt E.W."/>
        </authorList>
    </citation>
    <scope>NUCLEOTIDE SEQUENCE [LARGE SCALE GENOMIC DNA]</scope>
    <source>
        <strain evidence="15">L6</strain>
    </source>
</reference>
<dbReference type="AlphaFoldDB" id="W2V0C6"/>
<dbReference type="InterPro" id="IPR013317">
    <property type="entry name" value="DnaA_dom"/>
</dbReference>
<comment type="caution">
    <text evidence="14">The sequence shown here is derived from an EMBL/GenBank/DDBJ whole genome shotgun (WGS) entry which is preliminary data.</text>
</comment>
<evidence type="ECO:0000256" key="1">
    <source>
        <dbReference type="ARBA" id="ARBA00006583"/>
    </source>
</evidence>
<dbReference type="CDD" id="cd06571">
    <property type="entry name" value="Bac_DnaA_C"/>
    <property type="match status" value="1"/>
</dbReference>
<evidence type="ECO:0000256" key="11">
    <source>
        <dbReference type="RuleBase" id="RU004227"/>
    </source>
</evidence>
<evidence type="ECO:0000256" key="2">
    <source>
        <dbReference type="ARBA" id="ARBA00022490"/>
    </source>
</evidence>
<dbReference type="EMBL" id="AXCJ01000008">
    <property type="protein sequence ID" value="ETO91107.1"/>
    <property type="molecule type" value="Genomic_DNA"/>
</dbReference>
<dbReference type="PRINTS" id="PR00051">
    <property type="entry name" value="DNAA"/>
</dbReference>
<dbReference type="GO" id="GO:0003688">
    <property type="term" value="F:DNA replication origin binding"/>
    <property type="evidence" value="ECO:0007669"/>
    <property type="project" value="UniProtKB-UniRule"/>
</dbReference>
<proteinExistence type="inferred from homology"/>
<name>W2V0C6_9RICK</name>
<accession>W2V0C6</accession>
<comment type="similarity">
    <text evidence="1 8 11">Belongs to the DnaA family.</text>
</comment>
<sequence>MGINSNFVENFLHNLKSDPDQNTWQQVSEKMKNYYGNNIYSSWFRNFHFTNKSQGIIFFSVATDFIKEWILTNYSDKILSFWREFDSSIFSIEINVVDSVNAVTDSHSTSMTPHESPQKPKKNLKVLNPIKQNSDLPINTHTIENINTENFNPKLDKRYTFDTFVTGKPNDLAFAASKKVSENPIPEHDSNPLFLYGGVGLGKTHLMHAIAWNTSTKFQNKKIVYLSAEKFMYQYITSLREKSLMSFKNYLRNIDMLMIDDLQFISGKDNTQEEFFHTFNTLIDQKKQLVISADRSPSNLDGVEERIRSRLGWGLVADINPTTFELRIGILQSKAERFNINISQEVIEFIAQHISKNVRELEGALNKVIAHSKLTNSEINTEYVAEVLSDLLCDNQKHMSIDIIQQSVANYYNLTVTDLKSKSRVSNITKARQIAMYMSKKIVNSTLPNIGKKFGGRDHSTVIHAINKISSLMNDDPNLNKEVSNIIKHLK</sequence>
<evidence type="ECO:0000259" key="13">
    <source>
        <dbReference type="SMART" id="SM00760"/>
    </source>
</evidence>
<evidence type="ECO:0000256" key="10">
    <source>
        <dbReference type="RuleBase" id="RU000577"/>
    </source>
</evidence>
<dbReference type="InterPro" id="IPR013159">
    <property type="entry name" value="DnaA_C"/>
</dbReference>
<dbReference type="SMART" id="SM00760">
    <property type="entry name" value="Bac_DnaA_C"/>
    <property type="match status" value="1"/>
</dbReference>
<evidence type="ECO:0000256" key="6">
    <source>
        <dbReference type="ARBA" id="ARBA00023121"/>
    </source>
</evidence>
<dbReference type="GO" id="GO:0005737">
    <property type="term" value="C:cytoplasm"/>
    <property type="evidence" value="ECO:0007669"/>
    <property type="project" value="UniProtKB-SubCell"/>
</dbReference>
<organism evidence="14 15">
    <name type="scientific">Candidatus Xenolissoclinum pacificiensis L6</name>
    <dbReference type="NCBI Taxonomy" id="1401685"/>
    <lineage>
        <taxon>Bacteria</taxon>
        <taxon>Pseudomonadati</taxon>
        <taxon>Pseudomonadota</taxon>
        <taxon>Alphaproteobacteria</taxon>
        <taxon>Rickettsiales</taxon>
        <taxon>Anaplasmataceae</taxon>
        <taxon>Candidatus Xenolissoclinum</taxon>
    </lineage>
</organism>
<feature type="domain" description="Chromosomal replication initiator DnaA C-terminal" evidence="13">
    <location>
        <begin position="400"/>
        <end position="469"/>
    </location>
</feature>
<keyword evidence="2 8" id="KW-0963">Cytoplasm</keyword>
<feature type="binding site" evidence="8">
    <location>
        <position position="202"/>
    </location>
    <ligand>
        <name>ATP</name>
        <dbReference type="ChEBI" id="CHEBI:30616"/>
    </ligand>
</feature>
<dbReference type="Pfam" id="PF11638">
    <property type="entry name" value="DnaA_N"/>
    <property type="match status" value="1"/>
</dbReference>
<dbReference type="InterPro" id="IPR010921">
    <property type="entry name" value="Trp_repressor/repl_initiator"/>
</dbReference>
<dbReference type="GO" id="GO:0006270">
    <property type="term" value="P:DNA replication initiation"/>
    <property type="evidence" value="ECO:0007669"/>
    <property type="project" value="UniProtKB-UniRule"/>
</dbReference>
<dbReference type="Proteomes" id="UP000018951">
    <property type="component" value="Unassembled WGS sequence"/>
</dbReference>
<dbReference type="PANTHER" id="PTHR30050:SF2">
    <property type="entry name" value="CHROMOSOMAL REPLICATION INITIATOR PROTEIN DNAA"/>
    <property type="match status" value="1"/>
</dbReference>
<dbReference type="HAMAP" id="MF_00377">
    <property type="entry name" value="DnaA_bact"/>
    <property type="match status" value="1"/>
</dbReference>
<feature type="binding site" evidence="8">
    <location>
        <position position="204"/>
    </location>
    <ligand>
        <name>ATP</name>
        <dbReference type="ChEBI" id="CHEBI:30616"/>
    </ligand>
</feature>
<dbReference type="PATRIC" id="fig|1401685.3.peg.729"/>
<evidence type="ECO:0000256" key="5">
    <source>
        <dbReference type="ARBA" id="ARBA00022840"/>
    </source>
</evidence>
<dbReference type="Gene3D" id="3.40.50.300">
    <property type="entry name" value="P-loop containing nucleotide triphosphate hydrolases"/>
    <property type="match status" value="1"/>
</dbReference>
<comment type="domain">
    <text evidence="8">Domain I is involved in oligomerization and binding regulators, domain II is flexibile and of varying length in different bacteria, domain III forms the AAA+ region, while domain IV binds dsDNA.</text>
</comment>
<evidence type="ECO:0000256" key="8">
    <source>
        <dbReference type="HAMAP-Rule" id="MF_00377"/>
    </source>
</evidence>
<evidence type="ECO:0000313" key="15">
    <source>
        <dbReference type="Proteomes" id="UP000018951"/>
    </source>
</evidence>